<name>A0ABQ0LYR9_MYCCL</name>
<evidence type="ECO:0000256" key="1">
    <source>
        <dbReference type="ARBA" id="ARBA00010088"/>
    </source>
</evidence>
<dbReference type="EMBL" id="DF849259">
    <property type="protein sequence ID" value="GAT56207.1"/>
    <property type="molecule type" value="Genomic_DNA"/>
</dbReference>
<evidence type="ECO:0000313" key="6">
    <source>
        <dbReference type="Proteomes" id="UP000815677"/>
    </source>
</evidence>
<sequence>MAQANGDLETYVNKEGIKVIERFFDLPLDYSNPTGEKIRVFARNLIPRSKAKTLADEEKLPYMVYFQGGPGFEVDLQGSSGFAAEIHEQGYQTLWLDQRGTGLSTPLTSDTLPERLVTDQEKANYFKHFRADNIVRDAEEIRKILLGHKTNPEDQKWSIVGQSFGGFCAITYLSFFPQGLKEVFIAGGLAPLDDGPDRVYASLIPILKKRNEIYYNKYPKDIKRVRDIGAHLEANNIQLPNGGTLSVPRFQELGMMFGMSGGIDRLHQLVFRMTNDLELFSKFSPKTLQTIQGCYPFDGNPIYAILHEPLYCQGTASKWSAARILSNHSAFSWASVKGLAETEPIYFTGEMVLPHTFDDHVNLRPLKGVAEILANDSSWGKLYDIEQLKKNEVKVSAATYYYDMYVQFDLAQETAATIKNTEQYITNQLHHDGIRADAKDDLGCRTVKWVSFGRGKVLSGGSRAPTGRASHHDWESATTCGSLPTTMALSFLFPKTRLQSPTIAEDGAWVFFGGAFKTYAVSSDDSDGSFTSRQIFTHSNPYTGNGRASTATPPYHWHLYQTETFFVNSGVLCYLLDGKEGKLRAGESVDIVPGRWHTFWSDPEAGVDLDVNITVRGGPNPGFDEKFVRNFYGYLSSCTMQEIAPNPIQMLNFMYHADVVLEMPLNIGRVANYVMGNWVGWLGGFKSEYSEFSEEKAK</sequence>
<gene>
    <name evidence="5" type="ORF">MCHLO_12891</name>
</gene>
<dbReference type="InterPro" id="IPR014710">
    <property type="entry name" value="RmlC-like_jellyroll"/>
</dbReference>
<dbReference type="Pfam" id="PF07883">
    <property type="entry name" value="Cupin_2"/>
    <property type="match status" value="1"/>
</dbReference>
<dbReference type="Pfam" id="PF00561">
    <property type="entry name" value="Abhydrolase_1"/>
    <property type="match status" value="1"/>
</dbReference>
<feature type="domain" description="Cupin type-2" evidence="4">
    <location>
        <begin position="552"/>
        <end position="601"/>
    </location>
</feature>
<dbReference type="SUPFAM" id="SSF53474">
    <property type="entry name" value="alpha/beta-Hydrolases"/>
    <property type="match status" value="1"/>
</dbReference>
<keyword evidence="2" id="KW-0378">Hydrolase</keyword>
<accession>A0ABQ0LYR9</accession>
<dbReference type="Gene3D" id="2.60.120.10">
    <property type="entry name" value="Jelly Rolls"/>
    <property type="match status" value="1"/>
</dbReference>
<comment type="similarity">
    <text evidence="1">Belongs to the peptidase S33 family.</text>
</comment>
<dbReference type="PANTHER" id="PTHR43248">
    <property type="entry name" value="2-SUCCINYL-6-HYDROXY-2,4-CYCLOHEXADIENE-1-CARBOXYLATE SYNTHASE"/>
    <property type="match status" value="1"/>
</dbReference>
<evidence type="ECO:0000256" key="2">
    <source>
        <dbReference type="ARBA" id="ARBA00022801"/>
    </source>
</evidence>
<dbReference type="SUPFAM" id="SSF51182">
    <property type="entry name" value="RmlC-like cupins"/>
    <property type="match status" value="1"/>
</dbReference>
<evidence type="ECO:0000259" key="4">
    <source>
        <dbReference type="Pfam" id="PF07883"/>
    </source>
</evidence>
<proteinExistence type="inferred from homology"/>
<dbReference type="InterPro" id="IPR002410">
    <property type="entry name" value="Peptidase_S33"/>
</dbReference>
<dbReference type="Gene3D" id="3.40.50.1820">
    <property type="entry name" value="alpha/beta hydrolase"/>
    <property type="match status" value="1"/>
</dbReference>
<reference evidence="5" key="1">
    <citation type="submission" date="2014-09" db="EMBL/GenBank/DDBJ databases">
        <title>Genome sequence of the luminous mushroom Mycena chlorophos for searching fungal bioluminescence genes.</title>
        <authorList>
            <person name="Tanaka Y."/>
            <person name="Kasuga D."/>
            <person name="Oba Y."/>
            <person name="Hase S."/>
            <person name="Sato K."/>
            <person name="Oba Y."/>
            <person name="Sakakibara Y."/>
        </authorList>
    </citation>
    <scope>NUCLEOTIDE SEQUENCE</scope>
</reference>
<protein>
    <submittedName>
        <fullName evidence="5">Alpha/beta-hydrolase</fullName>
    </submittedName>
</protein>
<dbReference type="InterPro" id="IPR011051">
    <property type="entry name" value="RmlC_Cupin_sf"/>
</dbReference>
<evidence type="ECO:0000259" key="3">
    <source>
        <dbReference type="Pfam" id="PF00561"/>
    </source>
</evidence>
<dbReference type="PANTHER" id="PTHR43248:SF2">
    <property type="entry name" value="PROLYL AMINOPEPTIDASE"/>
    <property type="match status" value="1"/>
</dbReference>
<dbReference type="InterPro" id="IPR000073">
    <property type="entry name" value="AB_hydrolase_1"/>
</dbReference>
<evidence type="ECO:0000313" key="5">
    <source>
        <dbReference type="EMBL" id="GAT56207.1"/>
    </source>
</evidence>
<feature type="domain" description="AB hydrolase-1" evidence="3">
    <location>
        <begin position="63"/>
        <end position="188"/>
    </location>
</feature>
<organism evidence="5 6">
    <name type="scientific">Mycena chlorophos</name>
    <name type="common">Agaric fungus</name>
    <name type="synonym">Agaricus chlorophos</name>
    <dbReference type="NCBI Taxonomy" id="658473"/>
    <lineage>
        <taxon>Eukaryota</taxon>
        <taxon>Fungi</taxon>
        <taxon>Dikarya</taxon>
        <taxon>Basidiomycota</taxon>
        <taxon>Agaricomycotina</taxon>
        <taxon>Agaricomycetes</taxon>
        <taxon>Agaricomycetidae</taxon>
        <taxon>Agaricales</taxon>
        <taxon>Marasmiineae</taxon>
        <taxon>Mycenaceae</taxon>
        <taxon>Mycena</taxon>
    </lineage>
</organism>
<dbReference type="InterPro" id="IPR051601">
    <property type="entry name" value="Serine_prot/Carboxylest_S33"/>
</dbReference>
<dbReference type="Proteomes" id="UP000815677">
    <property type="component" value="Unassembled WGS sequence"/>
</dbReference>
<dbReference type="InterPro" id="IPR013096">
    <property type="entry name" value="Cupin_2"/>
</dbReference>
<dbReference type="PRINTS" id="PR00793">
    <property type="entry name" value="PROAMNOPTASE"/>
</dbReference>
<dbReference type="CDD" id="cd02208">
    <property type="entry name" value="cupin_RmlC-like"/>
    <property type="match status" value="1"/>
</dbReference>
<keyword evidence="6" id="KW-1185">Reference proteome</keyword>
<dbReference type="InterPro" id="IPR029058">
    <property type="entry name" value="AB_hydrolase_fold"/>
</dbReference>